<feature type="domain" description="Methionyl/Leucyl tRNA synthetase" evidence="11">
    <location>
        <begin position="136"/>
        <end position="359"/>
    </location>
</feature>
<dbReference type="Gene3D" id="3.40.50.620">
    <property type="entry name" value="HUPs"/>
    <property type="match status" value="1"/>
</dbReference>
<proteinExistence type="inferred from homology"/>
<dbReference type="GO" id="GO:0006431">
    <property type="term" value="P:methionyl-tRNA aminoacylation"/>
    <property type="evidence" value="ECO:0007669"/>
    <property type="project" value="InterPro"/>
</dbReference>
<evidence type="ECO:0000313" key="12">
    <source>
        <dbReference type="EMBL" id="KKS72486.1"/>
    </source>
</evidence>
<dbReference type="NCBIfam" id="TIGR00398">
    <property type="entry name" value="metG"/>
    <property type="match status" value="1"/>
</dbReference>
<dbReference type="InterPro" id="IPR014758">
    <property type="entry name" value="Met-tRNA_synth"/>
</dbReference>
<dbReference type="InterPro" id="IPR033911">
    <property type="entry name" value="MetRS_core"/>
</dbReference>
<comment type="caution">
    <text evidence="12">The sequence shown here is derived from an EMBL/GenBank/DDBJ whole genome shotgun (WGS) entry which is preliminary data.</text>
</comment>
<dbReference type="CDD" id="cd00814">
    <property type="entry name" value="MetRS_core"/>
    <property type="match status" value="1"/>
</dbReference>
<dbReference type="InterPro" id="IPR014729">
    <property type="entry name" value="Rossmann-like_a/b/a_fold"/>
</dbReference>
<evidence type="ECO:0000256" key="6">
    <source>
        <dbReference type="ARBA" id="ARBA00022840"/>
    </source>
</evidence>
<evidence type="ECO:0000256" key="5">
    <source>
        <dbReference type="ARBA" id="ARBA00022741"/>
    </source>
</evidence>
<evidence type="ECO:0000256" key="10">
    <source>
        <dbReference type="RuleBase" id="RU363039"/>
    </source>
</evidence>
<evidence type="ECO:0000256" key="7">
    <source>
        <dbReference type="ARBA" id="ARBA00022917"/>
    </source>
</evidence>
<keyword evidence="7 10" id="KW-0648">Protein biosynthesis</keyword>
<protein>
    <recommendedName>
        <fullName evidence="3">Methionine--tRNA ligase</fullName>
        <ecNumber evidence="2">6.1.1.10</ecNumber>
    </recommendedName>
    <alternativeName>
        <fullName evidence="9">Methionyl-tRNA synthetase</fullName>
    </alternativeName>
</protein>
<keyword evidence="5 10" id="KW-0547">Nucleotide-binding</keyword>
<dbReference type="PRINTS" id="PR01041">
    <property type="entry name" value="TRNASYNTHMET"/>
</dbReference>
<dbReference type="InterPro" id="IPR023457">
    <property type="entry name" value="Met-tRNA_synth_2"/>
</dbReference>
<dbReference type="PATRIC" id="fig|1619052.3.peg.215"/>
<dbReference type="GO" id="GO:0004825">
    <property type="term" value="F:methionine-tRNA ligase activity"/>
    <property type="evidence" value="ECO:0007669"/>
    <property type="project" value="UniProtKB-EC"/>
</dbReference>
<comment type="similarity">
    <text evidence="10">Belongs to the class-I aminoacyl-tRNA synthetase family.</text>
</comment>
<evidence type="ECO:0000256" key="4">
    <source>
        <dbReference type="ARBA" id="ARBA00022598"/>
    </source>
</evidence>
<evidence type="ECO:0000256" key="3">
    <source>
        <dbReference type="ARBA" id="ARBA00018753"/>
    </source>
</evidence>
<dbReference type="EMBL" id="LCEK01000008">
    <property type="protein sequence ID" value="KKS72486.1"/>
    <property type="molecule type" value="Genomic_DNA"/>
</dbReference>
<evidence type="ECO:0000313" key="13">
    <source>
        <dbReference type="Proteomes" id="UP000033867"/>
    </source>
</evidence>
<evidence type="ECO:0000256" key="1">
    <source>
        <dbReference type="ARBA" id="ARBA00003314"/>
    </source>
</evidence>
<dbReference type="Proteomes" id="UP000033867">
    <property type="component" value="Unassembled WGS sequence"/>
</dbReference>
<dbReference type="Pfam" id="PF09334">
    <property type="entry name" value="tRNA-synt_1g"/>
    <property type="match status" value="1"/>
</dbReference>
<gene>
    <name evidence="12" type="ORF">UV42_C0008G0005</name>
</gene>
<sequence length="522" mass="59915">MKNFYITTTLPYVNADPHIGFALEIVQADAIARYQRMLGNDVIFNTGTDEHGLKIHRKALEQGMSTQEYVDGYAVKFGKLKDSLNLSYTHFIRTTDAHHKAAAQEFWKRCEANGDIYKKSYQVKYCVGCELEKTDSELVDDKCPIHPTYEIEMISEENYFFKFSAYQEKLLKLYEQEHFIVPQHRQHEIRAFVERGLQDFSISRLKEKMPWGVPVPGDEDQVMYVWFDALVNYISTLGWPQDEEKFKTFWPGVQVAGKDNLRQQTAMWQAMLLSAQLPASKQIFIHGFITAEGKKMSKSVGNVVAPYDVVEKYGTDAVRYFLLGGLPSYEDGDWSVTRFEEFYTAHLANGVGNLTSRVLTMVEKYSDGNIPPKAEKINFNIRSIRTIEDEFGNEETTIIKNFVDEFWENYETLFKRYSFDFVVQEINNFIASLDFIISEQKPWEKAKIGEDISGLLYQLAEGLRHIGLALLPIIPASAEKILSQLGIDVSTLETLEIESEWGGLLPGTKITKGDMLFPRLEK</sequence>
<keyword evidence="6 10" id="KW-0067">ATP-binding</keyword>
<dbReference type="InterPro" id="IPR015413">
    <property type="entry name" value="Methionyl/Leucyl_tRNA_Synth"/>
</dbReference>
<accession>A0A0G1DNV5</accession>
<dbReference type="FunFam" id="2.170.220.10:FF:000003">
    <property type="entry name" value="Methionine--tRNA ligase"/>
    <property type="match status" value="1"/>
</dbReference>
<reference evidence="12 13" key="1">
    <citation type="journal article" date="2015" name="Nature">
        <title>rRNA introns, odd ribosomes, and small enigmatic genomes across a large radiation of phyla.</title>
        <authorList>
            <person name="Brown C.T."/>
            <person name="Hug L.A."/>
            <person name="Thomas B.C."/>
            <person name="Sharon I."/>
            <person name="Castelle C.J."/>
            <person name="Singh A."/>
            <person name="Wilkins M.J."/>
            <person name="Williams K.H."/>
            <person name="Banfield J.F."/>
        </authorList>
    </citation>
    <scope>NUCLEOTIDE SEQUENCE [LARGE SCALE GENOMIC DNA]</scope>
</reference>
<evidence type="ECO:0000256" key="9">
    <source>
        <dbReference type="ARBA" id="ARBA00030904"/>
    </source>
</evidence>
<evidence type="ECO:0000256" key="8">
    <source>
        <dbReference type="ARBA" id="ARBA00023146"/>
    </source>
</evidence>
<organism evidence="12 13">
    <name type="scientific">Candidatus Magasanikbacteria bacterium GW2011_GWE2_42_7</name>
    <dbReference type="NCBI Taxonomy" id="1619052"/>
    <lineage>
        <taxon>Bacteria</taxon>
        <taxon>Candidatus Magasanikiibacteriota</taxon>
    </lineage>
</organism>
<evidence type="ECO:0000259" key="11">
    <source>
        <dbReference type="Pfam" id="PF09334"/>
    </source>
</evidence>
<dbReference type="SUPFAM" id="SSF47323">
    <property type="entry name" value="Anticodon-binding domain of a subclass of class I aminoacyl-tRNA synthetases"/>
    <property type="match status" value="1"/>
</dbReference>
<evidence type="ECO:0000256" key="2">
    <source>
        <dbReference type="ARBA" id="ARBA00012838"/>
    </source>
</evidence>
<dbReference type="PANTHER" id="PTHR43326:SF1">
    <property type="entry name" value="METHIONINE--TRNA LIGASE, MITOCHONDRIAL"/>
    <property type="match status" value="1"/>
</dbReference>
<dbReference type="Gene3D" id="2.170.220.10">
    <property type="match status" value="1"/>
</dbReference>
<comment type="function">
    <text evidence="1">Is required not only for elongation of protein synthesis but also for the initiation of all mRNA translation through initiator tRNA(fMet) aminoacylation.</text>
</comment>
<dbReference type="GO" id="GO:0005524">
    <property type="term" value="F:ATP binding"/>
    <property type="evidence" value="ECO:0007669"/>
    <property type="project" value="UniProtKB-KW"/>
</dbReference>
<dbReference type="Gene3D" id="1.10.730.10">
    <property type="entry name" value="Isoleucyl-tRNA Synthetase, Domain 1"/>
    <property type="match status" value="1"/>
</dbReference>
<dbReference type="AlphaFoldDB" id="A0A0G1DNV5"/>
<dbReference type="PANTHER" id="PTHR43326">
    <property type="entry name" value="METHIONYL-TRNA SYNTHETASE"/>
    <property type="match status" value="1"/>
</dbReference>
<dbReference type="InterPro" id="IPR009080">
    <property type="entry name" value="tRNAsynth_Ia_anticodon-bd"/>
</dbReference>
<dbReference type="SUPFAM" id="SSF52374">
    <property type="entry name" value="Nucleotidylyl transferase"/>
    <property type="match status" value="1"/>
</dbReference>
<keyword evidence="8 10" id="KW-0030">Aminoacyl-tRNA synthetase</keyword>
<name>A0A0G1DNV5_9BACT</name>
<dbReference type="EC" id="6.1.1.10" evidence="2"/>
<keyword evidence="4 10" id="KW-0436">Ligase</keyword>